<dbReference type="InterPro" id="IPR028082">
    <property type="entry name" value="Peripla_BP_I"/>
</dbReference>
<dbReference type="InterPro" id="IPR010982">
    <property type="entry name" value="Lambda_DNA-bd_dom_sf"/>
</dbReference>
<dbReference type="GO" id="GO:0003700">
    <property type="term" value="F:DNA-binding transcription factor activity"/>
    <property type="evidence" value="ECO:0007669"/>
    <property type="project" value="TreeGrafter"/>
</dbReference>
<dbReference type="OrthoDB" id="7170131at2"/>
<dbReference type="EMBL" id="LN829119">
    <property type="protein sequence ID" value="CPR18080.1"/>
    <property type="molecule type" value="Genomic_DNA"/>
</dbReference>
<keyword evidence="2" id="KW-0238">DNA-binding</keyword>
<evidence type="ECO:0000313" key="6">
    <source>
        <dbReference type="Proteomes" id="UP000033187"/>
    </source>
</evidence>
<keyword evidence="1" id="KW-0805">Transcription regulation</keyword>
<dbReference type="KEGG" id="fiy:BN1229_v1_1548"/>
<dbReference type="CDD" id="cd01392">
    <property type="entry name" value="HTH_LacI"/>
    <property type="match status" value="1"/>
</dbReference>
<dbReference type="KEGG" id="fil:BN1229_v1_1546"/>
<evidence type="ECO:0000313" key="5">
    <source>
        <dbReference type="EMBL" id="CPR18080.1"/>
    </source>
</evidence>
<dbReference type="RefSeq" id="WP_046477641.1">
    <property type="nucleotide sequence ID" value="NZ_LN829118.1"/>
</dbReference>
<dbReference type="Gene3D" id="3.40.50.2300">
    <property type="match status" value="2"/>
</dbReference>
<dbReference type="SUPFAM" id="SSF47413">
    <property type="entry name" value="lambda repressor-like DNA-binding domains"/>
    <property type="match status" value="1"/>
</dbReference>
<gene>
    <name evidence="5" type="ORF">YBN1229_v1_1548</name>
</gene>
<dbReference type="PANTHER" id="PTHR30146">
    <property type="entry name" value="LACI-RELATED TRANSCRIPTIONAL REPRESSOR"/>
    <property type="match status" value="1"/>
</dbReference>
<reference evidence="6" key="1">
    <citation type="submission" date="2015-02" db="EMBL/GenBank/DDBJ databases">
        <authorList>
            <person name="Chooi Y.-H."/>
        </authorList>
    </citation>
    <scope>NUCLEOTIDE SEQUENCE [LARGE SCALE GENOMIC DNA]</scope>
    <source>
        <strain evidence="6">strain Y</strain>
    </source>
</reference>
<evidence type="ECO:0000256" key="3">
    <source>
        <dbReference type="ARBA" id="ARBA00023163"/>
    </source>
</evidence>
<name>A0A0D6JEQ4_9HYPH</name>
<dbReference type="GO" id="GO:0000976">
    <property type="term" value="F:transcription cis-regulatory region binding"/>
    <property type="evidence" value="ECO:0007669"/>
    <property type="project" value="TreeGrafter"/>
</dbReference>
<accession>A0A0D6JEQ4</accession>
<evidence type="ECO:0000259" key="4">
    <source>
        <dbReference type="PROSITE" id="PS50932"/>
    </source>
</evidence>
<evidence type="ECO:0000256" key="2">
    <source>
        <dbReference type="ARBA" id="ARBA00023125"/>
    </source>
</evidence>
<dbReference type="InterPro" id="IPR046335">
    <property type="entry name" value="LacI/GalR-like_sensor"/>
</dbReference>
<dbReference type="PROSITE" id="PS50932">
    <property type="entry name" value="HTH_LACI_2"/>
    <property type="match status" value="1"/>
</dbReference>
<dbReference type="AlphaFoldDB" id="A0A0D6JEQ4"/>
<feature type="domain" description="HTH lacI-type" evidence="4">
    <location>
        <begin position="4"/>
        <end position="58"/>
    </location>
</feature>
<organism evidence="5 6">
    <name type="scientific">Candidatus Filomicrobium marinum</name>
    <dbReference type="NCBI Taxonomy" id="1608628"/>
    <lineage>
        <taxon>Bacteria</taxon>
        <taxon>Pseudomonadati</taxon>
        <taxon>Pseudomonadota</taxon>
        <taxon>Alphaproteobacteria</taxon>
        <taxon>Hyphomicrobiales</taxon>
        <taxon>Hyphomicrobiaceae</taxon>
        <taxon>Filomicrobium</taxon>
    </lineage>
</organism>
<protein>
    <submittedName>
        <fullName evidence="5">Transcriptional regulator, LacI family</fullName>
    </submittedName>
</protein>
<dbReference type="Pfam" id="PF00356">
    <property type="entry name" value="LacI"/>
    <property type="match status" value="1"/>
</dbReference>
<dbReference type="Pfam" id="PF13377">
    <property type="entry name" value="Peripla_BP_3"/>
    <property type="match status" value="1"/>
</dbReference>
<evidence type="ECO:0000256" key="1">
    <source>
        <dbReference type="ARBA" id="ARBA00023015"/>
    </source>
</evidence>
<keyword evidence="6" id="KW-1185">Reference proteome</keyword>
<proteinExistence type="predicted"/>
<dbReference type="PANTHER" id="PTHR30146:SF138">
    <property type="entry name" value="TRANSCRIPTIONAL REGULATORY PROTEIN"/>
    <property type="match status" value="1"/>
</dbReference>
<dbReference type="Gene3D" id="1.10.260.40">
    <property type="entry name" value="lambda repressor-like DNA-binding domains"/>
    <property type="match status" value="1"/>
</dbReference>
<dbReference type="SUPFAM" id="SSF53822">
    <property type="entry name" value="Periplasmic binding protein-like I"/>
    <property type="match status" value="1"/>
</dbReference>
<dbReference type="InterPro" id="IPR000843">
    <property type="entry name" value="HTH_LacI"/>
</dbReference>
<dbReference type="SMART" id="SM00354">
    <property type="entry name" value="HTH_LACI"/>
    <property type="match status" value="1"/>
</dbReference>
<dbReference type="Proteomes" id="UP000033187">
    <property type="component" value="Chromosome 1"/>
</dbReference>
<sequence length="337" mass="36520">MDKASIISVANVAGVSPSTVSRVFNHPHLVRSSTRKAVEQAVQDLGYIRNRAAHAMHGKRSGTIALVVPTVDNTIFSELIQAFSDAVDAEGFTILIASHSYNLELEHSHLRKLLEYRVDGIALVGFDHHDATYKLIAQQKIPAIAIWTYDESSRLPCVGADNRHAGAVAARHLCELGHRDIGLIFAETLDNDRARYRIGGVLEVFSEYGVRQRDMWSATSPYVLDIAKRVCLDVLSARPRPTALLCGNDVIAHAAIYAAQRAGLHIPDDISIMGIGDYAASSAIEPGLSTVRIPANRIGSVAGRLLTAHIADPDSTPLVHNQFDTELVLRASTKAIG</sequence>
<keyword evidence="3" id="KW-0804">Transcription</keyword>